<feature type="transmembrane region" description="Helical" evidence="10">
    <location>
        <begin position="238"/>
        <end position="261"/>
    </location>
</feature>
<keyword evidence="7 10" id="KW-1133">Transmembrane helix</keyword>
<proteinExistence type="inferred from homology"/>
<evidence type="ECO:0000256" key="6">
    <source>
        <dbReference type="ARBA" id="ARBA00022982"/>
    </source>
</evidence>
<dbReference type="GO" id="GO:0016020">
    <property type="term" value="C:membrane"/>
    <property type="evidence" value="ECO:0007669"/>
    <property type="project" value="UniProtKB-SubCell"/>
</dbReference>
<evidence type="ECO:0000256" key="9">
    <source>
        <dbReference type="ARBA" id="ARBA00049551"/>
    </source>
</evidence>
<sequence>MYYYYFFFIFMSGAGVLFMTLFYTFMEEFIFIFSWNIFSGLDCMVDLDFLFYFDYISNIFLLVVSLISGGAFYFSKYYMSEDKNPMKFLILTFFFVFSMFLLITSMNFFMILLGWDGLGVVSYFLVIHYLSDVSVYSGTITVLTNRLGDIGLIFSIFFSMNLNSWNLISLNYMGLENLFLFFLISGAFTKSAQFPFSSWLPLAMAAPTPISALVHSSTLVTAGVYLLIRFYLNLLNNMFFLKMVMVSIGLTLLISSVSALAEVDMKKIIAFSTLSQLSLMMMVLFLGGFVLSFFHILTHALFKALLFFCSGVFIHESYDNQDLRNFYNIVEINKLVSGIFLISSLSLMGFPFLSGFYSKDLVLEFIYSLNYNLMYVVMLIILTLFTGLYSLRMVKFGLMKSKTSFNLIYMQQWDNIYNIFFLLIFLVLLGGSVLNWMLVDKLVVYFFFKSVKLVNVGLIMLAMFLFYWFNNLNMKSGLFDSCYSLFYLTFFQGHIFNLVFEKIFFFYSQNEFIFSFIFVKKNLFFLSLDKVGLVKFMFFYYGLGCLIFLNLLGF</sequence>
<dbReference type="InterPro" id="IPR001750">
    <property type="entry name" value="ND/Mrp_TM"/>
</dbReference>
<gene>
    <name evidence="13" type="primary">ND5</name>
</gene>
<evidence type="ECO:0000259" key="11">
    <source>
        <dbReference type="Pfam" id="PF00361"/>
    </source>
</evidence>
<keyword evidence="5 10" id="KW-0812">Transmembrane</keyword>
<evidence type="ECO:0000259" key="12">
    <source>
        <dbReference type="Pfam" id="PF00662"/>
    </source>
</evidence>
<dbReference type="Pfam" id="PF00662">
    <property type="entry name" value="Proton_antipo_N"/>
    <property type="match status" value="1"/>
</dbReference>
<evidence type="ECO:0000256" key="7">
    <source>
        <dbReference type="ARBA" id="ARBA00022989"/>
    </source>
</evidence>
<comment type="function">
    <text evidence="1">Core subunit of the mitochondrial membrane respiratory chain NADH dehydrogenase (Complex I) that is believed to belong to the minimal assembly required for catalysis. Complex I functions in the transfer of electrons from NADH to the respiratory chain. The immediate electron acceptor for the enzyme is believed to be ubiquinone.</text>
</comment>
<evidence type="ECO:0000256" key="2">
    <source>
        <dbReference type="ARBA" id="ARBA00004141"/>
    </source>
</evidence>
<keyword evidence="10" id="KW-0520">NAD</keyword>
<geneLocation type="mitochondrion" evidence="13"/>
<dbReference type="InterPro" id="IPR001516">
    <property type="entry name" value="Proton_antipo_N"/>
</dbReference>
<feature type="transmembrane region" description="Helical" evidence="10">
    <location>
        <begin position="444"/>
        <end position="469"/>
    </location>
</feature>
<evidence type="ECO:0000313" key="13">
    <source>
        <dbReference type="EMBL" id="WXI66953.1"/>
    </source>
</evidence>
<accession>A0AAU6PCL6</accession>
<feature type="transmembrane region" description="Helical" evidence="10">
    <location>
        <begin position="88"/>
        <end position="115"/>
    </location>
</feature>
<dbReference type="EMBL" id="OR897074">
    <property type="protein sequence ID" value="WXI66953.1"/>
    <property type="molecule type" value="Genomic_DNA"/>
</dbReference>
<keyword evidence="10" id="KW-0830">Ubiquinone</keyword>
<feature type="transmembrane region" description="Helical" evidence="10">
    <location>
        <begin position="178"/>
        <end position="200"/>
    </location>
</feature>
<organism evidence="13">
    <name type="scientific">Amblyseius obtuserellus</name>
    <dbReference type="NCBI Taxonomy" id="3061186"/>
    <lineage>
        <taxon>Eukaryota</taxon>
        <taxon>Metazoa</taxon>
        <taxon>Ecdysozoa</taxon>
        <taxon>Arthropoda</taxon>
        <taxon>Chelicerata</taxon>
        <taxon>Arachnida</taxon>
        <taxon>Acari</taxon>
        <taxon>Parasitiformes</taxon>
        <taxon>Mesostigmata</taxon>
        <taxon>Gamasina</taxon>
        <taxon>Phytoseioidea</taxon>
        <taxon>Phytoseiidae</taxon>
        <taxon>Amblyseiinae</taxon>
        <taxon>Amblyseius</taxon>
    </lineage>
</organism>
<dbReference type="PANTHER" id="PTHR42829">
    <property type="entry name" value="NADH-UBIQUINONE OXIDOREDUCTASE CHAIN 5"/>
    <property type="match status" value="1"/>
</dbReference>
<dbReference type="AlphaFoldDB" id="A0AAU6PCL6"/>
<dbReference type="GO" id="GO:0003954">
    <property type="term" value="F:NADH dehydrogenase activity"/>
    <property type="evidence" value="ECO:0007669"/>
    <property type="project" value="TreeGrafter"/>
</dbReference>
<feature type="transmembrane region" description="Helical" evidence="10">
    <location>
        <begin position="59"/>
        <end position="76"/>
    </location>
</feature>
<comment type="function">
    <text evidence="10">Core subunit of the mitochondrial membrane respiratory chain NADH dehydrogenase (Complex I) which catalyzes electron transfer from NADH through the respiratory chain, using ubiquinone as an electron acceptor. Essential for the catalytic activity and assembly of complex I.</text>
</comment>
<feature type="transmembrane region" description="Helical" evidence="10">
    <location>
        <begin position="335"/>
        <end position="353"/>
    </location>
</feature>
<keyword evidence="10 13" id="KW-0496">Mitochondrion</keyword>
<keyword evidence="10" id="KW-0813">Transport</keyword>
<feature type="transmembrane region" description="Helical" evidence="10">
    <location>
        <begin position="533"/>
        <end position="552"/>
    </location>
</feature>
<evidence type="ECO:0000256" key="5">
    <source>
        <dbReference type="ARBA" id="ARBA00022692"/>
    </source>
</evidence>
<dbReference type="EC" id="7.1.1.2" evidence="3 10"/>
<feature type="transmembrane region" description="Helical" evidence="10">
    <location>
        <begin position="373"/>
        <end position="394"/>
    </location>
</feature>
<feature type="transmembrane region" description="Helical" evidence="10">
    <location>
        <begin position="212"/>
        <end position="232"/>
    </location>
</feature>
<evidence type="ECO:0000256" key="8">
    <source>
        <dbReference type="ARBA" id="ARBA00023136"/>
    </source>
</evidence>
<feature type="domain" description="NADH-Ubiquinone oxidoreductase (complex I) chain 5 N-terminal" evidence="12">
    <location>
        <begin position="46"/>
        <end position="88"/>
    </location>
</feature>
<comment type="catalytic activity">
    <reaction evidence="9 10">
        <text>a ubiquinone + NADH + 5 H(+)(in) = a ubiquinol + NAD(+) + 4 H(+)(out)</text>
        <dbReference type="Rhea" id="RHEA:29091"/>
        <dbReference type="Rhea" id="RHEA-COMP:9565"/>
        <dbReference type="Rhea" id="RHEA-COMP:9566"/>
        <dbReference type="ChEBI" id="CHEBI:15378"/>
        <dbReference type="ChEBI" id="CHEBI:16389"/>
        <dbReference type="ChEBI" id="CHEBI:17976"/>
        <dbReference type="ChEBI" id="CHEBI:57540"/>
        <dbReference type="ChEBI" id="CHEBI:57945"/>
        <dbReference type="EC" id="7.1.1.2"/>
    </reaction>
</comment>
<feature type="domain" description="NADH:quinone oxidoreductase/Mrp antiporter transmembrane" evidence="11">
    <location>
        <begin position="105"/>
        <end position="383"/>
    </location>
</feature>
<evidence type="ECO:0000256" key="3">
    <source>
        <dbReference type="ARBA" id="ARBA00012944"/>
    </source>
</evidence>
<keyword evidence="6" id="KW-0249">Electron transport</keyword>
<evidence type="ECO:0000256" key="4">
    <source>
        <dbReference type="ARBA" id="ARBA00021096"/>
    </source>
</evidence>
<dbReference type="InterPro" id="IPR003945">
    <property type="entry name" value="NU5C-like"/>
</dbReference>
<comment type="subcellular location">
    <subcellularLocation>
        <location evidence="2">Membrane</location>
        <topology evidence="2">Multi-pass membrane protein</topology>
    </subcellularLocation>
</comment>
<dbReference type="GO" id="GO:0015990">
    <property type="term" value="P:electron transport coupled proton transport"/>
    <property type="evidence" value="ECO:0007669"/>
    <property type="project" value="TreeGrafter"/>
</dbReference>
<dbReference type="Pfam" id="PF00361">
    <property type="entry name" value="Proton_antipo_M"/>
    <property type="match status" value="1"/>
</dbReference>
<dbReference type="PANTHER" id="PTHR42829:SF2">
    <property type="entry name" value="NADH-UBIQUINONE OXIDOREDUCTASE CHAIN 5"/>
    <property type="match status" value="1"/>
</dbReference>
<feature type="transmembrane region" description="Helical" evidence="10">
    <location>
        <begin position="415"/>
        <end position="438"/>
    </location>
</feature>
<reference evidence="13" key="1">
    <citation type="submission" date="2023-12" db="EMBL/GenBank/DDBJ databases">
        <authorList>
            <person name="Zhao W."/>
        </authorList>
    </citation>
    <scope>NUCLEOTIDE SEQUENCE</scope>
</reference>
<feature type="transmembrane region" description="Helical" evidence="10">
    <location>
        <begin position="481"/>
        <end position="500"/>
    </location>
</feature>
<evidence type="ECO:0000256" key="1">
    <source>
        <dbReference type="ARBA" id="ARBA00003257"/>
    </source>
</evidence>
<comment type="similarity">
    <text evidence="10">Belongs to the complex I subunit 5 family.</text>
</comment>
<protein>
    <recommendedName>
        <fullName evidence="4 10">NADH-ubiquinone oxidoreductase chain 5</fullName>
        <ecNumber evidence="3 10">7.1.1.2</ecNumber>
    </recommendedName>
</protein>
<evidence type="ECO:0000256" key="10">
    <source>
        <dbReference type="RuleBase" id="RU003404"/>
    </source>
</evidence>
<feature type="transmembrane region" description="Helical" evidence="10">
    <location>
        <begin position="6"/>
        <end position="25"/>
    </location>
</feature>
<dbReference type="PRINTS" id="PR01434">
    <property type="entry name" value="NADHDHGNASE5"/>
</dbReference>
<dbReference type="GO" id="GO:0008137">
    <property type="term" value="F:NADH dehydrogenase (ubiquinone) activity"/>
    <property type="evidence" value="ECO:0007669"/>
    <property type="project" value="UniProtKB-EC"/>
</dbReference>
<name>A0AAU6PCL6_9ACAR</name>
<keyword evidence="8 10" id="KW-0472">Membrane</keyword>
<dbReference type="GO" id="GO:0042773">
    <property type="term" value="P:ATP synthesis coupled electron transport"/>
    <property type="evidence" value="ECO:0007669"/>
    <property type="project" value="InterPro"/>
</dbReference>
<feature type="transmembrane region" description="Helical" evidence="10">
    <location>
        <begin position="268"/>
        <end position="290"/>
    </location>
</feature>